<gene>
    <name evidence="1" type="ORF">OWV82_005331</name>
</gene>
<dbReference type="Proteomes" id="UP001164539">
    <property type="component" value="Chromosome 2"/>
</dbReference>
<protein>
    <submittedName>
        <fullName evidence="1">Phosphatidylinositol 4-kinase gamma 4-like</fullName>
    </submittedName>
</protein>
<keyword evidence="2" id="KW-1185">Reference proteome</keyword>
<evidence type="ECO:0000313" key="2">
    <source>
        <dbReference type="Proteomes" id="UP001164539"/>
    </source>
</evidence>
<evidence type="ECO:0000313" key="1">
    <source>
        <dbReference type="EMBL" id="KAJ4726656.1"/>
    </source>
</evidence>
<comment type="caution">
    <text evidence="1">The sequence shown here is derived from an EMBL/GenBank/DDBJ whole genome shotgun (WGS) entry which is preliminary data.</text>
</comment>
<organism evidence="1 2">
    <name type="scientific">Melia azedarach</name>
    <name type="common">Chinaberry tree</name>
    <dbReference type="NCBI Taxonomy" id="155640"/>
    <lineage>
        <taxon>Eukaryota</taxon>
        <taxon>Viridiplantae</taxon>
        <taxon>Streptophyta</taxon>
        <taxon>Embryophyta</taxon>
        <taxon>Tracheophyta</taxon>
        <taxon>Spermatophyta</taxon>
        <taxon>Magnoliopsida</taxon>
        <taxon>eudicotyledons</taxon>
        <taxon>Gunneridae</taxon>
        <taxon>Pentapetalae</taxon>
        <taxon>rosids</taxon>
        <taxon>malvids</taxon>
        <taxon>Sapindales</taxon>
        <taxon>Meliaceae</taxon>
        <taxon>Melia</taxon>
    </lineage>
</organism>
<reference evidence="1 2" key="1">
    <citation type="journal article" date="2023" name="Science">
        <title>Complex scaffold remodeling in plant triterpene biosynthesis.</title>
        <authorList>
            <person name="De La Pena R."/>
            <person name="Hodgson H."/>
            <person name="Liu J.C."/>
            <person name="Stephenson M.J."/>
            <person name="Martin A.C."/>
            <person name="Owen C."/>
            <person name="Harkess A."/>
            <person name="Leebens-Mack J."/>
            <person name="Jimenez L.E."/>
            <person name="Osbourn A."/>
            <person name="Sattely E.S."/>
        </authorList>
    </citation>
    <scope>NUCLEOTIDE SEQUENCE [LARGE SCALE GENOMIC DNA]</scope>
    <source>
        <strain evidence="2">cv. JPN11</strain>
        <tissue evidence="1">Leaf</tissue>
    </source>
</reference>
<sequence>MSMASVALSPVLEESLNFPGNFAHRYGKPMSDSILIFLSVGGSVIPMRVMESDSIASVKLRIQSYKGFFVKKQKLVYEGRELARSNSRIKDYGLADGNILHLVLRLSDLQAITVTTVCGKVFEFHVERGRNVGYVKQEIARKGKGFVDLKDQELICDGEELEDQRLITDICKSNDAVIHLLVRKSAKVRAKPIQKDFEVSIEATNVNEKGFDVVGEKQLGTLLFGCQARERKLLQNDFLLEPLIVYSGIPLPIVIEKLIRSTFDGLERGHEPIPSSEGSGGAYFMQDSSGQNYISVFKPIDEEPMAVNNPRGLPLTIDGEGLKKGTRVGEGALREVAAYILDHPMGASYSLDDEELGFAGVPPTIMVRCLHKGFNHPNGYENDLKHAKIGSLQMFMKNIGSCEDMGPRAFPVDEVHKISVLDIRLANTDRHAGNILVSKDEEGQIKLIPIDHGYCLPDSFEDCTFDWLYWPQAHQPYSTETINYIHSLDAEKDIELLKFHGWDIPPECATILRISTMLLKKGAERGLTPFAIGSIMCRKTLKQESVIEQIVQEAQEAVLPGTSEDGFVDTVASIMDRHLDDLTP</sequence>
<name>A0ACC1YT62_MELAZ</name>
<proteinExistence type="predicted"/>
<accession>A0ACC1YT62</accession>
<dbReference type="EMBL" id="CM051395">
    <property type="protein sequence ID" value="KAJ4726656.1"/>
    <property type="molecule type" value="Genomic_DNA"/>
</dbReference>